<accession>A0A382SR62</accession>
<feature type="non-terminal residue" evidence="1">
    <location>
        <position position="1"/>
    </location>
</feature>
<gene>
    <name evidence="1" type="ORF">METZ01_LOCUS365258</name>
</gene>
<dbReference type="AlphaFoldDB" id="A0A382SR62"/>
<name>A0A382SR62_9ZZZZ</name>
<organism evidence="1">
    <name type="scientific">marine metagenome</name>
    <dbReference type="NCBI Taxonomy" id="408172"/>
    <lineage>
        <taxon>unclassified sequences</taxon>
        <taxon>metagenomes</taxon>
        <taxon>ecological metagenomes</taxon>
    </lineage>
</organism>
<evidence type="ECO:0008006" key="2">
    <source>
        <dbReference type="Google" id="ProtNLM"/>
    </source>
</evidence>
<dbReference type="EMBL" id="UINC01130980">
    <property type="protein sequence ID" value="SVD12404.1"/>
    <property type="molecule type" value="Genomic_DNA"/>
</dbReference>
<evidence type="ECO:0000313" key="1">
    <source>
        <dbReference type="EMBL" id="SVD12404.1"/>
    </source>
</evidence>
<proteinExistence type="predicted"/>
<protein>
    <recommendedName>
        <fullName evidence="2">O-methyltransferase domain-containing protein</fullName>
    </recommendedName>
</protein>
<reference evidence="1" key="1">
    <citation type="submission" date="2018-05" db="EMBL/GenBank/DDBJ databases">
        <authorList>
            <person name="Lanie J.A."/>
            <person name="Ng W.-L."/>
            <person name="Kazmierczak K.M."/>
            <person name="Andrzejewski T.M."/>
            <person name="Davidsen T.M."/>
            <person name="Wayne K.J."/>
            <person name="Tettelin H."/>
            <person name="Glass J.I."/>
            <person name="Rusch D."/>
            <person name="Podicherti R."/>
            <person name="Tsui H.-C.T."/>
            <person name="Winkler M.E."/>
        </authorList>
    </citation>
    <scope>NUCLEOTIDE SEQUENCE</scope>
</reference>
<sequence length="72" mass="8492">SLDFIFFDAMVTEKQTYAEAMAYYPKIKKGGWFMGHDAECNLQVIKPIERIKQKFDNSNELVIYNNCFLFKV</sequence>